<organism evidence="2 3">
    <name type="scientific">Apiospora rasikravindrae</name>
    <dbReference type="NCBI Taxonomy" id="990691"/>
    <lineage>
        <taxon>Eukaryota</taxon>
        <taxon>Fungi</taxon>
        <taxon>Dikarya</taxon>
        <taxon>Ascomycota</taxon>
        <taxon>Pezizomycotina</taxon>
        <taxon>Sordariomycetes</taxon>
        <taxon>Xylariomycetidae</taxon>
        <taxon>Amphisphaeriales</taxon>
        <taxon>Apiosporaceae</taxon>
        <taxon>Apiospora</taxon>
    </lineage>
</organism>
<name>A0ABR1U2E8_9PEZI</name>
<evidence type="ECO:0000313" key="3">
    <source>
        <dbReference type="Proteomes" id="UP001444661"/>
    </source>
</evidence>
<sequence length="143" mass="15038">MPLLPGFLGVLLLLAYVLQGARDPDGHFPILGFQLQRRGVRELPVALIYEATLPLWCLLRGFPLFVGSSGIAPAIGCNIGRAINRIFVTLVLDTATIFLRRVLTGAGGGGGGSTTTDTSEGCQLEGLGVIACHDSQHLVDGIL</sequence>
<evidence type="ECO:0000313" key="2">
    <source>
        <dbReference type="EMBL" id="KAK8052250.1"/>
    </source>
</evidence>
<keyword evidence="1" id="KW-0732">Signal</keyword>
<evidence type="ECO:0000256" key="1">
    <source>
        <dbReference type="SAM" id="SignalP"/>
    </source>
</evidence>
<feature type="chain" id="PRO_5045201628" description="Secreted peptide" evidence="1">
    <location>
        <begin position="21"/>
        <end position="143"/>
    </location>
</feature>
<accession>A0ABR1U2E8</accession>
<comment type="caution">
    <text evidence="2">The sequence shown here is derived from an EMBL/GenBank/DDBJ whole genome shotgun (WGS) entry which is preliminary data.</text>
</comment>
<proteinExistence type="predicted"/>
<reference evidence="2 3" key="1">
    <citation type="submission" date="2023-01" db="EMBL/GenBank/DDBJ databases">
        <title>Analysis of 21 Apiospora genomes using comparative genomics revels a genus with tremendous synthesis potential of carbohydrate active enzymes and secondary metabolites.</title>
        <authorList>
            <person name="Sorensen T."/>
        </authorList>
    </citation>
    <scope>NUCLEOTIDE SEQUENCE [LARGE SCALE GENOMIC DNA]</scope>
    <source>
        <strain evidence="2 3">CBS 33761</strain>
    </source>
</reference>
<protein>
    <recommendedName>
        <fullName evidence="4">Secreted peptide</fullName>
    </recommendedName>
</protein>
<dbReference type="EMBL" id="JAQQWK010000002">
    <property type="protein sequence ID" value="KAK8052250.1"/>
    <property type="molecule type" value="Genomic_DNA"/>
</dbReference>
<gene>
    <name evidence="2" type="ORF">PG993_003635</name>
</gene>
<evidence type="ECO:0008006" key="4">
    <source>
        <dbReference type="Google" id="ProtNLM"/>
    </source>
</evidence>
<keyword evidence="3" id="KW-1185">Reference proteome</keyword>
<dbReference type="Proteomes" id="UP001444661">
    <property type="component" value="Unassembled WGS sequence"/>
</dbReference>
<feature type="signal peptide" evidence="1">
    <location>
        <begin position="1"/>
        <end position="20"/>
    </location>
</feature>